<evidence type="ECO:0000313" key="2">
    <source>
        <dbReference type="Proteomes" id="UP001186974"/>
    </source>
</evidence>
<organism evidence="1 2">
    <name type="scientific">Coniosporium uncinatum</name>
    <dbReference type="NCBI Taxonomy" id="93489"/>
    <lineage>
        <taxon>Eukaryota</taxon>
        <taxon>Fungi</taxon>
        <taxon>Dikarya</taxon>
        <taxon>Ascomycota</taxon>
        <taxon>Pezizomycotina</taxon>
        <taxon>Dothideomycetes</taxon>
        <taxon>Dothideomycetes incertae sedis</taxon>
        <taxon>Coniosporium</taxon>
    </lineage>
</organism>
<evidence type="ECO:0000313" key="1">
    <source>
        <dbReference type="EMBL" id="KAK3077110.1"/>
    </source>
</evidence>
<dbReference type="Proteomes" id="UP001186974">
    <property type="component" value="Unassembled WGS sequence"/>
</dbReference>
<reference evidence="1" key="1">
    <citation type="submission" date="2024-09" db="EMBL/GenBank/DDBJ databases">
        <title>Black Yeasts Isolated from many extreme environments.</title>
        <authorList>
            <person name="Coleine C."/>
            <person name="Stajich J.E."/>
            <person name="Selbmann L."/>
        </authorList>
    </citation>
    <scope>NUCLEOTIDE SEQUENCE</scope>
    <source>
        <strain evidence="1">CCFEE 5737</strain>
    </source>
</reference>
<protein>
    <submittedName>
        <fullName evidence="1">Uncharacterized protein</fullName>
    </submittedName>
</protein>
<comment type="caution">
    <text evidence="1">The sequence shown here is derived from an EMBL/GenBank/DDBJ whole genome shotgun (WGS) entry which is preliminary data.</text>
</comment>
<name>A0ACC3DK83_9PEZI</name>
<keyword evidence="2" id="KW-1185">Reference proteome</keyword>
<dbReference type="EMBL" id="JAWDJW010003203">
    <property type="protein sequence ID" value="KAK3077110.1"/>
    <property type="molecule type" value="Genomic_DNA"/>
</dbReference>
<accession>A0ACC3DK83</accession>
<sequence>MLGNVGLVNYINDRFEIGNGSIAQPEGRRYRRVTHASDPVPLLPPAEWGYRPHAGEIYISGSELPPKLEDVAFCNGNQDEHCIAGSRTSSLAARSVIDVVQQQALVLDETAADKAHWWADIVPDRFKLWQLFFAHRDYFWRLGLCVPGGDGWKWITGEVAVDEREEL</sequence>
<proteinExistence type="predicted"/>
<gene>
    <name evidence="1" type="ORF">LTS18_011189</name>
</gene>